<dbReference type="EMBL" id="JACAZI010000035">
    <property type="protein sequence ID" value="KAF7328574.1"/>
    <property type="molecule type" value="Genomic_DNA"/>
</dbReference>
<keyword evidence="2" id="KW-1185">Reference proteome</keyword>
<proteinExistence type="predicted"/>
<reference evidence="1" key="1">
    <citation type="submission" date="2020-05" db="EMBL/GenBank/DDBJ databases">
        <title>Mycena genomes resolve the evolution of fungal bioluminescence.</title>
        <authorList>
            <person name="Tsai I.J."/>
        </authorList>
    </citation>
    <scope>NUCLEOTIDE SEQUENCE</scope>
    <source>
        <strain evidence="1">CCC161011</strain>
    </source>
</reference>
<dbReference type="AlphaFoldDB" id="A0A8H6WRT3"/>
<evidence type="ECO:0000313" key="2">
    <source>
        <dbReference type="Proteomes" id="UP000620124"/>
    </source>
</evidence>
<protein>
    <submittedName>
        <fullName evidence="1">Uncharacterized protein</fullName>
    </submittedName>
</protein>
<sequence>MIRANVRLGHKVPYIYVGFFYIPIVHADSVHPGLPLDRQKRQNISPLPTHYHLLRRL</sequence>
<name>A0A8H6WRT3_9AGAR</name>
<evidence type="ECO:0000313" key="1">
    <source>
        <dbReference type="EMBL" id="KAF7328574.1"/>
    </source>
</evidence>
<dbReference type="Proteomes" id="UP000620124">
    <property type="component" value="Unassembled WGS sequence"/>
</dbReference>
<organism evidence="1 2">
    <name type="scientific">Mycena venus</name>
    <dbReference type="NCBI Taxonomy" id="2733690"/>
    <lineage>
        <taxon>Eukaryota</taxon>
        <taxon>Fungi</taxon>
        <taxon>Dikarya</taxon>
        <taxon>Basidiomycota</taxon>
        <taxon>Agaricomycotina</taxon>
        <taxon>Agaricomycetes</taxon>
        <taxon>Agaricomycetidae</taxon>
        <taxon>Agaricales</taxon>
        <taxon>Marasmiineae</taxon>
        <taxon>Mycenaceae</taxon>
        <taxon>Mycena</taxon>
    </lineage>
</organism>
<comment type="caution">
    <text evidence="1">The sequence shown here is derived from an EMBL/GenBank/DDBJ whole genome shotgun (WGS) entry which is preliminary data.</text>
</comment>
<accession>A0A8H6WRT3</accession>
<gene>
    <name evidence="1" type="ORF">MVEN_02545400</name>
</gene>